<comment type="similarity">
    <text evidence="1 4 5">Belongs to the cullin family.</text>
</comment>
<dbReference type="FunFam" id="1.20.1310.10:FF:000013">
    <property type="entry name" value="Cullin-1 like"/>
    <property type="match status" value="1"/>
</dbReference>
<evidence type="ECO:0000256" key="2">
    <source>
        <dbReference type="ARBA" id="ARBA00022499"/>
    </source>
</evidence>
<sequence>MTDRRPVALEEGWGRMQDGIMKLRRILDTDDAEPFTSEEYMNLYTYATTSARNERRRRPEIHDTSDDDIPYSDSHFSLNTLVDYFSALSDASSGFWLQLRSAALRVTSSFNLCTRSTIYNMCTQKAPYDFSEQLYERYEAAFNQYINAKVLPTLVEKKGEYMLKSLVMRWENHKIMVRWLSKFFNYLDRYYVQRHHFPPLKDVGVNCFRRLVYDEIKLSVKTAVLELIDKEREGEKTDRTLIKNITSIFVEMGLGTMDAYQNDFEADLLAHTASFYSRKALQWIAEDSCPAYLIKAEECLNSERERVQLYLHQTTESKLISKVEQQLLEQYENELLEKENSGCAALLVEDKTEDLARMYRLFRAVPSGLKPIAEIFKAHVKKDGMNLVSVAEQTASNMKSKKPDKDAASTSVEQVFTRSAIELYDKYSTYVNECFDSSALFNRALTEAFENFCNKGIAGNSTAQLLADFSDKLLRKGGSEKLSDEKMEETLEKVVKLLAFISDKDMFGEFYRKKLARRLLTDSSASQDYERSILSKLKTQCGAQFTGKMEGMLNDLQSARETQDTFERWMEEDAANRKPPLDFSVTILTHGFWPQHKPVEFQLNDELAKCVDTFRSFYDKRMGQRKLTWIHHLGTATVVGKFETKSIEMLMQTTQCAVLLLFGAKTELTMQNVIDLTKLPPDDAKRALYSLSCAKYKILNKSPEGKTIGPDDVFAFNEKFTDRSRRIKIGLPPVDEKKVTIEHVEHDRRHAIDAAIVRTMKARKSLAYNQLIIEVVSQLKQKFVPEPKQIKIRVEELINKEFIERDKENPQVFKYMA</sequence>
<dbReference type="GO" id="GO:0031625">
    <property type="term" value="F:ubiquitin protein ligase binding"/>
    <property type="evidence" value="ECO:0007669"/>
    <property type="project" value="InterPro"/>
</dbReference>
<gene>
    <name evidence="7" type="ORF">BE221DRAFT_72173</name>
</gene>
<dbReference type="Gene3D" id="1.20.1310.10">
    <property type="entry name" value="Cullin Repeats"/>
    <property type="match status" value="4"/>
</dbReference>
<reference evidence="7" key="1">
    <citation type="submission" date="2017-04" db="EMBL/GenBank/DDBJ databases">
        <title>Population genomics of picophytoplankton unveils novel chromosome hypervariability.</title>
        <authorList>
            <consortium name="DOE Joint Genome Institute"/>
            <person name="Blanc-Mathieu R."/>
            <person name="Krasovec M."/>
            <person name="Hebrard M."/>
            <person name="Yau S."/>
            <person name="Desgranges E."/>
            <person name="Martin J."/>
            <person name="Schackwitz W."/>
            <person name="Kuo A."/>
            <person name="Salin G."/>
            <person name="Donnadieu C."/>
            <person name="Desdevises Y."/>
            <person name="Sanchez-Ferandin S."/>
            <person name="Moreau H."/>
            <person name="Rivals E."/>
            <person name="Grigoriev I.V."/>
            <person name="Grimsley N."/>
            <person name="Eyre-Walker A."/>
            <person name="Piganeau G."/>
        </authorList>
    </citation>
    <scope>NUCLEOTIDE SEQUENCE [LARGE SCALE GENOMIC DNA]</scope>
    <source>
        <strain evidence="7">RCC 1115</strain>
    </source>
</reference>
<name>A0A1Y5IDG9_OSTTA</name>
<dbReference type="SUPFAM" id="SSF75632">
    <property type="entry name" value="Cullin homology domain"/>
    <property type="match status" value="1"/>
</dbReference>
<dbReference type="InterPro" id="IPR059120">
    <property type="entry name" value="Cullin-like_AB"/>
</dbReference>
<dbReference type="InterPro" id="IPR045093">
    <property type="entry name" value="Cullin"/>
</dbReference>
<proteinExistence type="inferred from homology"/>
<dbReference type="Pfam" id="PF10557">
    <property type="entry name" value="Cullin_Nedd8"/>
    <property type="match status" value="1"/>
</dbReference>
<feature type="domain" description="Cullin family profile" evidence="6">
    <location>
        <begin position="461"/>
        <end position="692"/>
    </location>
</feature>
<evidence type="ECO:0000313" key="7">
    <source>
        <dbReference type="EMBL" id="OUS47618.1"/>
    </source>
</evidence>
<dbReference type="GO" id="GO:0006511">
    <property type="term" value="P:ubiquitin-dependent protein catabolic process"/>
    <property type="evidence" value="ECO:0007669"/>
    <property type="project" value="InterPro"/>
</dbReference>
<protein>
    <submittedName>
        <fullName evidence="7">Cullin-like protein 1</fullName>
    </submittedName>
</protein>
<dbReference type="SMART" id="SM00182">
    <property type="entry name" value="CULLIN"/>
    <property type="match status" value="1"/>
</dbReference>
<accession>A0A1Y5IDG9</accession>
<dbReference type="eggNOG" id="KOG2166">
    <property type="taxonomic scope" value="Eukaryota"/>
</dbReference>
<dbReference type="Gene3D" id="1.10.10.10">
    <property type="entry name" value="Winged helix-like DNA-binding domain superfamily/Winged helix DNA-binding domain"/>
    <property type="match status" value="1"/>
</dbReference>
<dbReference type="SMART" id="SM00884">
    <property type="entry name" value="Cullin_Nedd8"/>
    <property type="match status" value="1"/>
</dbReference>
<dbReference type="InterPro" id="IPR019559">
    <property type="entry name" value="Cullin_neddylation_domain"/>
</dbReference>
<dbReference type="InterPro" id="IPR036390">
    <property type="entry name" value="WH_DNA-bd_sf"/>
</dbReference>
<keyword evidence="2" id="KW-1017">Isopeptide bond</keyword>
<evidence type="ECO:0000256" key="3">
    <source>
        <dbReference type="ARBA" id="ARBA00022843"/>
    </source>
</evidence>
<dbReference type="InterPro" id="IPR001373">
    <property type="entry name" value="Cullin_N"/>
</dbReference>
<dbReference type="InterPro" id="IPR036388">
    <property type="entry name" value="WH-like_DNA-bd_sf"/>
</dbReference>
<dbReference type="PROSITE" id="PS50069">
    <property type="entry name" value="CULLIN_2"/>
    <property type="match status" value="1"/>
</dbReference>
<dbReference type="Pfam" id="PF00888">
    <property type="entry name" value="Cullin"/>
    <property type="match status" value="1"/>
</dbReference>
<dbReference type="PANTHER" id="PTHR11932">
    <property type="entry name" value="CULLIN"/>
    <property type="match status" value="1"/>
</dbReference>
<dbReference type="Gene3D" id="3.30.230.130">
    <property type="entry name" value="Cullin, Chain C, Domain 2"/>
    <property type="match status" value="1"/>
</dbReference>
<dbReference type="InterPro" id="IPR036317">
    <property type="entry name" value="Cullin_homology_sf"/>
</dbReference>
<dbReference type="InterPro" id="IPR016158">
    <property type="entry name" value="Cullin_homology"/>
</dbReference>
<dbReference type="SUPFAM" id="SSF74788">
    <property type="entry name" value="Cullin repeat-like"/>
    <property type="match status" value="1"/>
</dbReference>
<dbReference type="Proteomes" id="UP000195557">
    <property type="component" value="Unassembled WGS sequence"/>
</dbReference>
<organism evidence="7">
    <name type="scientific">Ostreococcus tauri</name>
    <name type="common">Marine green alga</name>
    <dbReference type="NCBI Taxonomy" id="70448"/>
    <lineage>
        <taxon>Eukaryota</taxon>
        <taxon>Viridiplantae</taxon>
        <taxon>Chlorophyta</taxon>
        <taxon>Mamiellophyceae</taxon>
        <taxon>Mamiellales</taxon>
        <taxon>Bathycoccaceae</taxon>
        <taxon>Ostreococcus</taxon>
    </lineage>
</organism>
<evidence type="ECO:0000259" key="6">
    <source>
        <dbReference type="PROSITE" id="PS50069"/>
    </source>
</evidence>
<keyword evidence="3" id="KW-0832">Ubl conjugation</keyword>
<dbReference type="FunFam" id="1.20.1310.10:FF:000001">
    <property type="entry name" value="Cullin 3"/>
    <property type="match status" value="1"/>
</dbReference>
<evidence type="ECO:0000256" key="4">
    <source>
        <dbReference type="PROSITE-ProRule" id="PRU00330"/>
    </source>
</evidence>
<evidence type="ECO:0000256" key="5">
    <source>
        <dbReference type="RuleBase" id="RU003829"/>
    </source>
</evidence>
<dbReference type="Pfam" id="PF26557">
    <property type="entry name" value="Cullin_AB"/>
    <property type="match status" value="1"/>
</dbReference>
<dbReference type="InterPro" id="IPR016159">
    <property type="entry name" value="Cullin_repeat-like_dom_sf"/>
</dbReference>
<dbReference type="AlphaFoldDB" id="A0A1Y5IDG9"/>
<evidence type="ECO:0000256" key="1">
    <source>
        <dbReference type="ARBA" id="ARBA00006019"/>
    </source>
</evidence>
<dbReference type="FunFam" id="1.10.10.10:FF:000014">
    <property type="entry name" value="Cullin 1"/>
    <property type="match status" value="1"/>
</dbReference>
<dbReference type="EMBL" id="KZ155778">
    <property type="protein sequence ID" value="OUS47618.1"/>
    <property type="molecule type" value="Genomic_DNA"/>
</dbReference>
<dbReference type="SUPFAM" id="SSF46785">
    <property type="entry name" value="Winged helix' DNA-binding domain"/>
    <property type="match status" value="1"/>
</dbReference>